<feature type="region of interest" description="Disordered" evidence="1">
    <location>
        <begin position="1"/>
        <end position="39"/>
    </location>
</feature>
<feature type="compositionally biased region" description="Acidic residues" evidence="1">
    <location>
        <begin position="12"/>
        <end position="21"/>
    </location>
</feature>
<dbReference type="Proteomes" id="UP000275232">
    <property type="component" value="Unassembled WGS sequence"/>
</dbReference>
<dbReference type="EMBL" id="RPFZ01000001">
    <property type="protein sequence ID" value="RPF72748.1"/>
    <property type="molecule type" value="Genomic_DNA"/>
</dbReference>
<proteinExistence type="predicted"/>
<dbReference type="OrthoDB" id="7441080at2"/>
<keyword evidence="3" id="KW-1185">Reference proteome</keyword>
<accession>A0A3N5DD15</accession>
<evidence type="ECO:0000313" key="2">
    <source>
        <dbReference type="EMBL" id="RPF72748.1"/>
    </source>
</evidence>
<gene>
    <name evidence="2" type="ORF">EG799_07590</name>
</gene>
<protein>
    <recommendedName>
        <fullName evidence="4">PAS domain-containing protein</fullName>
    </recommendedName>
</protein>
<comment type="caution">
    <text evidence="2">The sequence shown here is derived from an EMBL/GenBank/DDBJ whole genome shotgun (WGS) entry which is preliminary data.</text>
</comment>
<evidence type="ECO:0000256" key="1">
    <source>
        <dbReference type="SAM" id="MobiDB-lite"/>
    </source>
</evidence>
<evidence type="ECO:0000313" key="3">
    <source>
        <dbReference type="Proteomes" id="UP000275232"/>
    </source>
</evidence>
<reference evidence="2 3" key="1">
    <citation type="submission" date="2018-11" db="EMBL/GenBank/DDBJ databases">
        <title>Erythrobacter spongiae sp. nov., isolated from a marine sponge.</title>
        <authorList>
            <person name="Zhuang L."/>
            <person name="Luo L."/>
        </authorList>
    </citation>
    <scope>NUCLEOTIDE SEQUENCE [LARGE SCALE GENOMIC DNA]</scope>
    <source>
        <strain evidence="2 3">HN-E23</strain>
    </source>
</reference>
<sequence length="471" mass="51038">MDQMRGTFGAFDTDEIDVVEDEPAHSSADDAPPPAIGQDERRMQVRAYNFWAGLLDERSFPSIEDLDPDLLPDFGPHSVLLDFSHGIEDPRIGYLGPKLAAECDAAEMDIDRLSDVPSRSLLSRITDHYMQILANQAPIGFEAEFVNQRGATILYRGILLPFSSDDETIDFIFGVINWKEMADSHSADELLLEIDQALDSPLAVSRRAADGLTDWADGPGTPAAVDSEPVPHKDLPAPTFGLSHVERPADDEDVLDLDEVAFPQAPDNADMALGDWLAVAREMARAARASEDRTRAALYEAVSRAHDFALAAAREPADFAALLEDAGIAMQDRAPMTPVVKLVFGADYDKTRLTEYAAVLSLAQREGIPQGALAGYLGNAEGGLKGVVAAERAHRRAASGVPQDERPRGPRLAIARKLRALAPQDFTALSDRGEEFALVMIRRTEAGEVVVLGEVPGNTPLIEKAARELIG</sequence>
<dbReference type="AlphaFoldDB" id="A0A3N5DD15"/>
<feature type="region of interest" description="Disordered" evidence="1">
    <location>
        <begin position="213"/>
        <end position="232"/>
    </location>
</feature>
<evidence type="ECO:0008006" key="4">
    <source>
        <dbReference type="Google" id="ProtNLM"/>
    </source>
</evidence>
<name>A0A3N5DD15_9SPHN</name>
<organism evidence="2 3">
    <name type="scientific">Aurantiacibacter spongiae</name>
    <dbReference type="NCBI Taxonomy" id="2488860"/>
    <lineage>
        <taxon>Bacteria</taxon>
        <taxon>Pseudomonadati</taxon>
        <taxon>Pseudomonadota</taxon>
        <taxon>Alphaproteobacteria</taxon>
        <taxon>Sphingomonadales</taxon>
        <taxon>Erythrobacteraceae</taxon>
        <taxon>Aurantiacibacter</taxon>
    </lineage>
</organism>